<evidence type="ECO:0000256" key="5">
    <source>
        <dbReference type="ARBA" id="ARBA00023136"/>
    </source>
</evidence>
<sequence length="239" mass="25985">MNISIIIPTLNEEAALAPLLADLLAGPGPGPEIIVADGGSMDHTLDLARRPGVLTVSSLPGRGTQQNRGARAASRDNLLFLHCDTRLPESFAVHVHAILERPQTAAGAFRLKINGPGAGLRLVEWGVGLRSRLLQMVYGDQAIFVRREVFHQAGGFADQTILEDLDLIRRLRRLGRIRVAPAAVVTSARRWQRLGIIRTTLLNQVMLAGYLARVNPEKLARLYYGGIEGSRAGKPEKNG</sequence>
<reference evidence="7" key="1">
    <citation type="submission" date="2018-06" db="EMBL/GenBank/DDBJ databases">
        <authorList>
            <person name="Zhirakovskaya E."/>
        </authorList>
    </citation>
    <scope>NUCLEOTIDE SEQUENCE</scope>
</reference>
<keyword evidence="3" id="KW-0328">Glycosyltransferase</keyword>
<dbReference type="InterPro" id="IPR001173">
    <property type="entry name" value="Glyco_trans_2-like"/>
</dbReference>
<evidence type="ECO:0000256" key="3">
    <source>
        <dbReference type="ARBA" id="ARBA00022676"/>
    </source>
</evidence>
<dbReference type="InterPro" id="IPR029044">
    <property type="entry name" value="Nucleotide-diphossugar_trans"/>
</dbReference>
<keyword evidence="2" id="KW-1003">Cell membrane</keyword>
<evidence type="ECO:0000256" key="2">
    <source>
        <dbReference type="ARBA" id="ARBA00022475"/>
    </source>
</evidence>
<dbReference type="GO" id="GO:0005886">
    <property type="term" value="C:plasma membrane"/>
    <property type="evidence" value="ECO:0007669"/>
    <property type="project" value="UniProtKB-SubCell"/>
</dbReference>
<accession>A0A3B0VES0</accession>
<organism evidence="7">
    <name type="scientific">hydrothermal vent metagenome</name>
    <dbReference type="NCBI Taxonomy" id="652676"/>
    <lineage>
        <taxon>unclassified sequences</taxon>
        <taxon>metagenomes</taxon>
        <taxon>ecological metagenomes</taxon>
    </lineage>
</organism>
<dbReference type="Pfam" id="PF00535">
    <property type="entry name" value="Glycos_transf_2"/>
    <property type="match status" value="1"/>
</dbReference>
<evidence type="ECO:0000256" key="4">
    <source>
        <dbReference type="ARBA" id="ARBA00022679"/>
    </source>
</evidence>
<dbReference type="CDD" id="cd02522">
    <property type="entry name" value="GT_2_like_a"/>
    <property type="match status" value="1"/>
</dbReference>
<dbReference type="PANTHER" id="PTHR43646:SF2">
    <property type="entry name" value="GLYCOSYLTRANSFERASE 2-LIKE DOMAIN-CONTAINING PROTEIN"/>
    <property type="match status" value="1"/>
</dbReference>
<protein>
    <submittedName>
        <fullName evidence="7">Glycosyl transferase, family 2</fullName>
    </submittedName>
</protein>
<dbReference type="InterPro" id="IPR026461">
    <property type="entry name" value="Trfase_2_rSAM/seldom_assoc"/>
</dbReference>
<name>A0A3B0VES0_9ZZZZ</name>
<proteinExistence type="predicted"/>
<dbReference type="GO" id="GO:0016757">
    <property type="term" value="F:glycosyltransferase activity"/>
    <property type="evidence" value="ECO:0007669"/>
    <property type="project" value="UniProtKB-KW"/>
</dbReference>
<dbReference type="PANTHER" id="PTHR43646">
    <property type="entry name" value="GLYCOSYLTRANSFERASE"/>
    <property type="match status" value="1"/>
</dbReference>
<keyword evidence="4 7" id="KW-0808">Transferase</keyword>
<feature type="domain" description="Glycosyltransferase 2-like" evidence="6">
    <location>
        <begin position="4"/>
        <end position="124"/>
    </location>
</feature>
<evidence type="ECO:0000256" key="1">
    <source>
        <dbReference type="ARBA" id="ARBA00004236"/>
    </source>
</evidence>
<gene>
    <name evidence="7" type="ORF">MNBD_DELTA04-260</name>
</gene>
<evidence type="ECO:0000259" key="6">
    <source>
        <dbReference type="Pfam" id="PF00535"/>
    </source>
</evidence>
<comment type="subcellular location">
    <subcellularLocation>
        <location evidence="1">Cell membrane</location>
    </subcellularLocation>
</comment>
<dbReference type="EMBL" id="UOEY01000123">
    <property type="protein sequence ID" value="VAW41411.1"/>
    <property type="molecule type" value="Genomic_DNA"/>
</dbReference>
<dbReference type="Gene3D" id="3.90.550.10">
    <property type="entry name" value="Spore Coat Polysaccharide Biosynthesis Protein SpsA, Chain A"/>
    <property type="match status" value="1"/>
</dbReference>
<dbReference type="SUPFAM" id="SSF53448">
    <property type="entry name" value="Nucleotide-diphospho-sugar transferases"/>
    <property type="match status" value="1"/>
</dbReference>
<dbReference type="AlphaFoldDB" id="A0A3B0VES0"/>
<keyword evidence="5" id="KW-0472">Membrane</keyword>
<dbReference type="NCBIfam" id="TIGR04283">
    <property type="entry name" value="glyco_like_mftF"/>
    <property type="match status" value="1"/>
</dbReference>
<evidence type="ECO:0000313" key="7">
    <source>
        <dbReference type="EMBL" id="VAW41411.1"/>
    </source>
</evidence>